<dbReference type="EMBL" id="NESQ01000520">
    <property type="protein sequence ID" value="PUU72494.1"/>
    <property type="molecule type" value="Genomic_DNA"/>
</dbReference>
<dbReference type="OrthoDB" id="4638065at2759"/>
<dbReference type="Proteomes" id="UP000244722">
    <property type="component" value="Unassembled WGS sequence"/>
</dbReference>
<evidence type="ECO:0000313" key="2">
    <source>
        <dbReference type="EMBL" id="PUU72494.1"/>
    </source>
</evidence>
<feature type="region of interest" description="Disordered" evidence="1">
    <location>
        <begin position="33"/>
        <end position="61"/>
    </location>
</feature>
<dbReference type="AlphaFoldDB" id="A0A2T6ZAP9"/>
<gene>
    <name evidence="2" type="ORF">B9Z19DRAFT_1137416</name>
</gene>
<name>A0A2T6ZAP9_TUBBO</name>
<keyword evidence="3" id="KW-1185">Reference proteome</keyword>
<comment type="caution">
    <text evidence="2">The sequence shown here is derived from an EMBL/GenBank/DDBJ whole genome shotgun (WGS) entry which is preliminary data.</text>
</comment>
<evidence type="ECO:0000256" key="1">
    <source>
        <dbReference type="SAM" id="MobiDB-lite"/>
    </source>
</evidence>
<accession>A0A2T6ZAP9</accession>
<organism evidence="2 3">
    <name type="scientific">Tuber borchii</name>
    <name type="common">White truffle</name>
    <dbReference type="NCBI Taxonomy" id="42251"/>
    <lineage>
        <taxon>Eukaryota</taxon>
        <taxon>Fungi</taxon>
        <taxon>Dikarya</taxon>
        <taxon>Ascomycota</taxon>
        <taxon>Pezizomycotina</taxon>
        <taxon>Pezizomycetes</taxon>
        <taxon>Pezizales</taxon>
        <taxon>Tuberaceae</taxon>
        <taxon>Tuber</taxon>
    </lineage>
</organism>
<proteinExistence type="predicted"/>
<evidence type="ECO:0000313" key="3">
    <source>
        <dbReference type="Proteomes" id="UP000244722"/>
    </source>
</evidence>
<sequence>MRVKFYEHEELRWEPASHDSEWEAEKLEEMGTVDDNHSWAARKEGRTETDNGRISDDDESYKKIQHADIEEEEGSAEEEPKISGEEIVDLESNYERDNLNVAHIEGLAGNRGEVFFLIDSDRERAPPTSSKATLEDTQALGSSFEQIDIRDKGLYVALDKNNEKIFVMFGAWLKLIYEEKIREYVEKAMSWNMQGYASVNPPTIPKYTWHNDYKEWLLSNLHLGHMKKALLPLFKAMGAITRVQRILLAAIDLECWQEYEKILGKWLDHRTCFGTDEQECFTLWACLVNVFTEPYVDGGDVKNGWASMCPLCEF</sequence>
<protein>
    <submittedName>
        <fullName evidence="2">Uncharacterized protein</fullName>
    </submittedName>
</protein>
<reference evidence="2 3" key="1">
    <citation type="submission" date="2017-04" db="EMBL/GenBank/DDBJ databases">
        <title>Draft genome sequence of Tuber borchii Vittad., a whitish edible truffle.</title>
        <authorList>
            <consortium name="DOE Joint Genome Institute"/>
            <person name="Murat C."/>
            <person name="Kuo A."/>
            <person name="Barry K.W."/>
            <person name="Clum A."/>
            <person name="Dockter R.B."/>
            <person name="Fauchery L."/>
            <person name="Iotti M."/>
            <person name="Kohler A."/>
            <person name="Labutti K."/>
            <person name="Lindquist E.A."/>
            <person name="Lipzen A."/>
            <person name="Ohm R.A."/>
            <person name="Wang M."/>
            <person name="Grigoriev I.V."/>
            <person name="Zambonelli A."/>
            <person name="Martin F.M."/>
        </authorList>
    </citation>
    <scope>NUCLEOTIDE SEQUENCE [LARGE SCALE GENOMIC DNA]</scope>
    <source>
        <strain evidence="2 3">Tbo3840</strain>
    </source>
</reference>